<keyword evidence="1" id="KW-0732">Signal</keyword>
<gene>
    <name evidence="2" type="ORF">HNQ77_004719</name>
</gene>
<feature type="signal peptide" evidence="1">
    <location>
        <begin position="1"/>
        <end position="19"/>
    </location>
</feature>
<protein>
    <recommendedName>
        <fullName evidence="4">Lipoprotein</fullName>
    </recommendedName>
</protein>
<dbReference type="PROSITE" id="PS51257">
    <property type="entry name" value="PROKAR_LIPOPROTEIN"/>
    <property type="match status" value="1"/>
</dbReference>
<accession>A0A841K839</accession>
<sequence length="51" mass="5452">MRAALFCALACLVMAGCDASSPPKPSPYRYMAPECAEVRSEPCPINIPVHS</sequence>
<evidence type="ECO:0008006" key="4">
    <source>
        <dbReference type="Google" id="ProtNLM"/>
    </source>
</evidence>
<evidence type="ECO:0000256" key="1">
    <source>
        <dbReference type="SAM" id="SignalP"/>
    </source>
</evidence>
<proteinExistence type="predicted"/>
<comment type="caution">
    <text evidence="2">The sequence shown here is derived from an EMBL/GenBank/DDBJ whole genome shotgun (WGS) entry which is preliminary data.</text>
</comment>
<evidence type="ECO:0000313" key="2">
    <source>
        <dbReference type="EMBL" id="MBB6146738.1"/>
    </source>
</evidence>
<name>A0A841K839_9BACT</name>
<evidence type="ECO:0000313" key="3">
    <source>
        <dbReference type="Proteomes" id="UP000538666"/>
    </source>
</evidence>
<reference evidence="2 3" key="1">
    <citation type="submission" date="2020-08" db="EMBL/GenBank/DDBJ databases">
        <title>Genomic Encyclopedia of Type Strains, Phase IV (KMG-IV): sequencing the most valuable type-strain genomes for metagenomic binning, comparative biology and taxonomic classification.</title>
        <authorList>
            <person name="Goeker M."/>
        </authorList>
    </citation>
    <scope>NUCLEOTIDE SEQUENCE [LARGE SCALE GENOMIC DNA]</scope>
    <source>
        <strain evidence="2 3">DSM 103733</strain>
    </source>
</reference>
<keyword evidence="3" id="KW-1185">Reference proteome</keyword>
<dbReference type="Proteomes" id="UP000538666">
    <property type="component" value="Unassembled WGS sequence"/>
</dbReference>
<feature type="chain" id="PRO_5032572234" description="Lipoprotein" evidence="1">
    <location>
        <begin position="20"/>
        <end position="51"/>
    </location>
</feature>
<organism evidence="2 3">
    <name type="scientific">Silvibacterium bohemicum</name>
    <dbReference type="NCBI Taxonomy" id="1577686"/>
    <lineage>
        <taxon>Bacteria</taxon>
        <taxon>Pseudomonadati</taxon>
        <taxon>Acidobacteriota</taxon>
        <taxon>Terriglobia</taxon>
        <taxon>Terriglobales</taxon>
        <taxon>Acidobacteriaceae</taxon>
        <taxon>Silvibacterium</taxon>
    </lineage>
</organism>
<dbReference type="EMBL" id="JACHEK010000011">
    <property type="protein sequence ID" value="MBB6146738.1"/>
    <property type="molecule type" value="Genomic_DNA"/>
</dbReference>
<dbReference type="AlphaFoldDB" id="A0A841K839"/>